<evidence type="ECO:0000313" key="4">
    <source>
        <dbReference type="EMBL" id="KAG2185822.1"/>
    </source>
</evidence>
<dbReference type="Pfam" id="PF08628">
    <property type="entry name" value="Nexin_C"/>
    <property type="match status" value="1"/>
</dbReference>
<dbReference type="PROSITE" id="PS51207">
    <property type="entry name" value="PXA"/>
    <property type="match status" value="1"/>
</dbReference>
<reference evidence="4" key="1">
    <citation type="submission" date="2020-12" db="EMBL/GenBank/DDBJ databases">
        <title>Metabolic potential, ecology and presence of endohyphal bacteria is reflected in genomic diversity of Mucoromycotina.</title>
        <authorList>
            <person name="Muszewska A."/>
            <person name="Okrasinska A."/>
            <person name="Steczkiewicz K."/>
            <person name="Drgas O."/>
            <person name="Orlowska M."/>
            <person name="Perlinska-Lenart U."/>
            <person name="Aleksandrzak-Piekarczyk T."/>
            <person name="Szatraj K."/>
            <person name="Zielenkiewicz U."/>
            <person name="Pilsyk S."/>
            <person name="Malc E."/>
            <person name="Mieczkowski P."/>
            <person name="Kruszewska J.S."/>
            <person name="Biernat P."/>
            <person name="Pawlowska J."/>
        </authorList>
    </citation>
    <scope>NUCLEOTIDE SEQUENCE</scope>
    <source>
        <strain evidence="4">WA0000067209</strain>
    </source>
</reference>
<dbReference type="PANTHER" id="PTHR22775:SF3">
    <property type="entry name" value="SORTING NEXIN-13"/>
    <property type="match status" value="1"/>
</dbReference>
<sequence length="531" mass="61118">MPSIRLPLYYRLLFPELIEAKNRQGALEAPPRITQSSSIDQELYIYLALIIRDFILPWYQPITLDYGLTKEVTRIVSVCSREVEARCQKADLVELILVSLPSLLTQHYMDYRQAVAKLHLNHGGGSATELESLFYGFQPHFAVRNEKEYIRQLSDHLLKCLLPKEEYESDCVRYLVRDILAMVLTIITSRLSDPWTINTIICKLLSRYDVRLKELQAPGEIWSKPDFPRPTIKPESKSSAVDASPTGIVPLLEEAQNTTIGSQLRHRHVSPPHAMENHNVRTGTANFKRSATPTIPYESHDDPSATLPPPQKPPRRYSMRFISLQVLLAPLQSMWLYLMSLFTASQEQYQYVVQQRRKSKHVRLEEPLLRFAEVALSVEEKPVVLWAWRMIGMFIWPIVRMLGVGIFLDKFLEQSVYHLLSEPRMVYYLQMGRETLWPGGKFMTAAPTPTEEEQQDLRIQAERRLVLALPDIAERLLFETSDVHVHQECMNQALIPLQNAQINKHLVFLIVDLIVTTLFPELASPEPSLSS</sequence>
<dbReference type="EMBL" id="JAEPQZ010000001">
    <property type="protein sequence ID" value="KAG2185822.1"/>
    <property type="molecule type" value="Genomic_DNA"/>
</dbReference>
<dbReference type="AlphaFoldDB" id="A0A8H7Q4J7"/>
<dbReference type="OrthoDB" id="5582218at2759"/>
<gene>
    <name evidence="4" type="ORF">INT43_002259</name>
</gene>
<evidence type="ECO:0000256" key="1">
    <source>
        <dbReference type="ARBA" id="ARBA00010883"/>
    </source>
</evidence>
<dbReference type="PANTHER" id="PTHR22775">
    <property type="entry name" value="SORTING NEXIN"/>
    <property type="match status" value="1"/>
</dbReference>
<dbReference type="SMART" id="SM00313">
    <property type="entry name" value="PXA"/>
    <property type="match status" value="1"/>
</dbReference>
<dbReference type="InterPro" id="IPR013937">
    <property type="entry name" value="Sorting_nexin_C"/>
</dbReference>
<evidence type="ECO:0000256" key="2">
    <source>
        <dbReference type="SAM" id="MobiDB-lite"/>
    </source>
</evidence>
<dbReference type="InterPro" id="IPR003114">
    <property type="entry name" value="Phox_assoc"/>
</dbReference>
<protein>
    <recommendedName>
        <fullName evidence="3">PXA domain-containing protein</fullName>
    </recommendedName>
</protein>
<feature type="region of interest" description="Disordered" evidence="2">
    <location>
        <begin position="290"/>
        <end position="312"/>
    </location>
</feature>
<comment type="caution">
    <text evidence="4">The sequence shown here is derived from an EMBL/GenBank/DDBJ whole genome shotgun (WGS) entry which is preliminary data.</text>
</comment>
<organism evidence="4 5">
    <name type="scientific">Mortierella isabellina</name>
    <name type="common">Filamentous fungus</name>
    <name type="synonym">Umbelopsis isabellina</name>
    <dbReference type="NCBI Taxonomy" id="91625"/>
    <lineage>
        <taxon>Eukaryota</taxon>
        <taxon>Fungi</taxon>
        <taxon>Fungi incertae sedis</taxon>
        <taxon>Mucoromycota</taxon>
        <taxon>Mucoromycotina</taxon>
        <taxon>Umbelopsidomycetes</taxon>
        <taxon>Umbelopsidales</taxon>
        <taxon>Umbelopsidaceae</taxon>
        <taxon>Umbelopsis</taxon>
    </lineage>
</organism>
<feature type="domain" description="PXA" evidence="3">
    <location>
        <begin position="36"/>
        <end position="211"/>
    </location>
</feature>
<dbReference type="GO" id="GO:0035091">
    <property type="term" value="F:phosphatidylinositol binding"/>
    <property type="evidence" value="ECO:0007669"/>
    <property type="project" value="TreeGrafter"/>
</dbReference>
<proteinExistence type="inferred from homology"/>
<accession>A0A8H7Q4J7</accession>
<evidence type="ECO:0000259" key="3">
    <source>
        <dbReference type="PROSITE" id="PS51207"/>
    </source>
</evidence>
<comment type="similarity">
    <text evidence="1">Belongs to the sorting nexin family.</text>
</comment>
<keyword evidence="5" id="KW-1185">Reference proteome</keyword>
<dbReference type="Pfam" id="PF02194">
    <property type="entry name" value="PXA"/>
    <property type="match status" value="1"/>
</dbReference>
<name>A0A8H7Q4J7_MORIS</name>
<evidence type="ECO:0000313" key="5">
    <source>
        <dbReference type="Proteomes" id="UP000654370"/>
    </source>
</evidence>
<dbReference type="Proteomes" id="UP000654370">
    <property type="component" value="Unassembled WGS sequence"/>
</dbReference>